<organism evidence="2 3">
    <name type="scientific">Macleaya cordata</name>
    <name type="common">Five-seeded plume-poppy</name>
    <name type="synonym">Bocconia cordata</name>
    <dbReference type="NCBI Taxonomy" id="56857"/>
    <lineage>
        <taxon>Eukaryota</taxon>
        <taxon>Viridiplantae</taxon>
        <taxon>Streptophyta</taxon>
        <taxon>Embryophyta</taxon>
        <taxon>Tracheophyta</taxon>
        <taxon>Spermatophyta</taxon>
        <taxon>Magnoliopsida</taxon>
        <taxon>Ranunculales</taxon>
        <taxon>Papaveraceae</taxon>
        <taxon>Papaveroideae</taxon>
        <taxon>Macleaya</taxon>
    </lineage>
</organism>
<name>A0A200PM79_MACCD</name>
<dbReference type="AlphaFoldDB" id="A0A200PM79"/>
<feature type="region of interest" description="Disordered" evidence="1">
    <location>
        <begin position="332"/>
        <end position="375"/>
    </location>
</feature>
<dbReference type="PANTHER" id="PTHR36022">
    <property type="entry name" value="GPI-ANCHORED ADHESIN-LIKE PROTEIN"/>
    <property type="match status" value="1"/>
</dbReference>
<dbReference type="OMA" id="VNACCLQ"/>
<dbReference type="FunCoup" id="A0A200PM79">
    <property type="interactions" value="784"/>
</dbReference>
<feature type="region of interest" description="Disordered" evidence="1">
    <location>
        <begin position="70"/>
        <end position="142"/>
    </location>
</feature>
<comment type="caution">
    <text evidence="2">The sequence shown here is derived from an EMBL/GenBank/DDBJ whole genome shotgun (WGS) entry which is preliminary data.</text>
</comment>
<evidence type="ECO:0000313" key="3">
    <source>
        <dbReference type="Proteomes" id="UP000195402"/>
    </source>
</evidence>
<accession>A0A200PM79</accession>
<evidence type="ECO:0000313" key="2">
    <source>
        <dbReference type="EMBL" id="OUZ99299.1"/>
    </source>
</evidence>
<dbReference type="STRING" id="56857.A0A200PM79"/>
<proteinExistence type="predicted"/>
<feature type="region of interest" description="Disordered" evidence="1">
    <location>
        <begin position="1"/>
        <end position="33"/>
    </location>
</feature>
<keyword evidence="3" id="KW-1185">Reference proteome</keyword>
<evidence type="ECO:0000256" key="1">
    <source>
        <dbReference type="SAM" id="MobiDB-lite"/>
    </source>
</evidence>
<reference evidence="2 3" key="1">
    <citation type="journal article" date="2017" name="Mol. Plant">
        <title>The Genome of Medicinal Plant Macleaya cordata Provides New Insights into Benzylisoquinoline Alkaloids Metabolism.</title>
        <authorList>
            <person name="Liu X."/>
            <person name="Liu Y."/>
            <person name="Huang P."/>
            <person name="Ma Y."/>
            <person name="Qing Z."/>
            <person name="Tang Q."/>
            <person name="Cao H."/>
            <person name="Cheng P."/>
            <person name="Zheng Y."/>
            <person name="Yuan Z."/>
            <person name="Zhou Y."/>
            <person name="Liu J."/>
            <person name="Tang Z."/>
            <person name="Zhuo Y."/>
            <person name="Zhang Y."/>
            <person name="Yu L."/>
            <person name="Huang J."/>
            <person name="Yang P."/>
            <person name="Peng Q."/>
            <person name="Zhang J."/>
            <person name="Jiang W."/>
            <person name="Zhang Z."/>
            <person name="Lin K."/>
            <person name="Ro D.K."/>
            <person name="Chen X."/>
            <person name="Xiong X."/>
            <person name="Shang Y."/>
            <person name="Huang S."/>
            <person name="Zeng J."/>
        </authorList>
    </citation>
    <scope>NUCLEOTIDE SEQUENCE [LARGE SCALE GENOMIC DNA]</scope>
    <source>
        <strain evidence="3">cv. BLH2017</strain>
        <tissue evidence="2">Root</tissue>
    </source>
</reference>
<sequence length="688" mass="74732">MKREAKLGKKSSPALKIESKKKPTPNLIRNPLTELNSITSSSITSSCSSSLSVEAPPRGCLSFFLPNSSSKNHLQRPKFLPRTPKSAPNSRLVKPRSKPPTKIPEKPTLQNPRKAKKGTPNLKQFKNGKNPTFRSTPFSSNPKSTAVLVEDKLEAGSCLKELSQHQKWSITRMTIDTGEPPDQSLFSFDKTGLDDRINITPVNKLACGSVLEITPGKETMEENSAVKTTTPTTTITPPIQASISPEIQCGSSMTSTTASCFGAGHVLSGITDKRKCRPRGILTVGEELGFPKARVSDGDSDDESILSLLNNSKVSLVPTPSEASMRWLLSPCKEEEDQKGSPQDGSPEFKRLMGPTPFHSLSSPSGVCAKSNSSSKNSSIAKRACLISPSGLLEFEGSDDLSPSFFKIRPDDHLVSCFSPSSFAATTSTSKAVLSKEDRGYRYEFAPENSPLSLDSLGSQNAICTPQSDSSSDRHIGFSWMKNAVDHRESRFQLDSVAEVLRNTSLSPRSRISRWDPADVLPLPGLNFQFATSTPPSNVNDKIELEKTRNDPIMGNSGSSFGNLSQSHMRISWREGLVSRIFDMDELDCCRWLSDEEEDVGLCGNNQLNSDFDCKLDRSVEDNPSLVGATACPEFMSEEPGIKGKGKINSPSQLPSSCAESISTDGGGLIASGDSDWTLCYKNQLFQV</sequence>
<dbReference type="InParanoid" id="A0A200PM79"/>
<dbReference type="Proteomes" id="UP000195402">
    <property type="component" value="Unassembled WGS sequence"/>
</dbReference>
<protein>
    <submittedName>
        <fullName evidence="2">Uncharacterized protein</fullName>
    </submittedName>
</protein>
<dbReference type="OrthoDB" id="1921902at2759"/>
<dbReference type="EMBL" id="MVGT01004512">
    <property type="protein sequence ID" value="OUZ99299.1"/>
    <property type="molecule type" value="Genomic_DNA"/>
</dbReference>
<dbReference type="PANTHER" id="PTHR36022:SF1">
    <property type="entry name" value="GPI-ANCHORED ADHESIN-LIKE PROTEIN"/>
    <property type="match status" value="1"/>
</dbReference>
<feature type="compositionally biased region" description="Polar residues" evidence="1">
    <location>
        <begin position="121"/>
        <end position="142"/>
    </location>
</feature>
<gene>
    <name evidence="2" type="ORF">BVC80_717g18</name>
</gene>